<dbReference type="EMBL" id="AFBM01000010">
    <property type="protein sequence ID" value="EGF53008.1"/>
    <property type="molecule type" value="Genomic_DNA"/>
</dbReference>
<name>A0ABN0CPU6_9BACE</name>
<evidence type="ECO:0000313" key="2">
    <source>
        <dbReference type="Proteomes" id="UP000010321"/>
    </source>
</evidence>
<evidence type="ECO:0000313" key="1">
    <source>
        <dbReference type="EMBL" id="EGF53008.1"/>
    </source>
</evidence>
<proteinExistence type="predicted"/>
<protein>
    <recommendedName>
        <fullName evidence="3">Toxin-antitoxin system, toxin component, PIN domain protein</fullName>
    </recommendedName>
</protein>
<sequence length="39" mass="4555">MLLAYLSLKHKLFTINTDNILSVTLSTFKCRHKYGTNIR</sequence>
<dbReference type="Proteomes" id="UP000010321">
    <property type="component" value="Unassembled WGS sequence"/>
</dbReference>
<evidence type="ECO:0008006" key="3">
    <source>
        <dbReference type="Google" id="ProtNLM"/>
    </source>
</evidence>
<keyword evidence="2" id="KW-1185">Reference proteome</keyword>
<reference evidence="1 2" key="1">
    <citation type="submission" date="2011-02" db="EMBL/GenBank/DDBJ databases">
        <authorList>
            <person name="Weinstock G."/>
            <person name="Sodergren E."/>
            <person name="Clifton S."/>
            <person name="Fulton L."/>
            <person name="Fulton B."/>
            <person name="Courtney L."/>
            <person name="Fronick C."/>
            <person name="Harrison M."/>
            <person name="Strong C."/>
            <person name="Farmer C."/>
            <person name="Delahaunty K."/>
            <person name="Markovic C."/>
            <person name="Hall O."/>
            <person name="Minx P."/>
            <person name="Tomlinson C."/>
            <person name="Mitreva M."/>
            <person name="Hou S."/>
            <person name="Chen J."/>
            <person name="Wollam A."/>
            <person name="Pepin K.H."/>
            <person name="Johnson M."/>
            <person name="Bhonagiri V."/>
            <person name="Zhang X."/>
            <person name="Suruliraj S."/>
            <person name="Warren W."/>
            <person name="Chinwalla A."/>
            <person name="Mardis E.R."/>
            <person name="Wilson R.K."/>
        </authorList>
    </citation>
    <scope>NUCLEOTIDE SEQUENCE [LARGE SCALE GENOMIC DNA]</scope>
    <source>
        <strain evidence="1 2">YIT 12056</strain>
    </source>
</reference>
<comment type="caution">
    <text evidence="1">The sequence shown here is derived from an EMBL/GenBank/DDBJ whole genome shotgun (WGS) entry which is preliminary data.</text>
</comment>
<organism evidence="1 2">
    <name type="scientific">Bacteroides clarus YIT 12056</name>
    <dbReference type="NCBI Taxonomy" id="762984"/>
    <lineage>
        <taxon>Bacteria</taxon>
        <taxon>Pseudomonadati</taxon>
        <taxon>Bacteroidota</taxon>
        <taxon>Bacteroidia</taxon>
        <taxon>Bacteroidales</taxon>
        <taxon>Bacteroidaceae</taxon>
        <taxon>Bacteroides</taxon>
    </lineage>
</organism>
<accession>A0ABN0CPU6</accession>
<gene>
    <name evidence="1" type="ORF">HMPREF9445_01337</name>
</gene>